<name>R7Z6J6_CONA1</name>
<dbReference type="RefSeq" id="XP_007784931.1">
    <property type="nucleotide sequence ID" value="XM_007786741.1"/>
</dbReference>
<dbReference type="GeneID" id="19906185"/>
<protein>
    <submittedName>
        <fullName evidence="1">Uncharacterized protein</fullName>
    </submittedName>
</protein>
<sequence length="83" mass="9780">MSFALTRRQLRELGYLIAAGGIALDDDLMAFYIDEMARRAAQRAERRHRRRILRRLMRRIFLAALGTAVTRHQNRQARHGYGR</sequence>
<gene>
    <name evidence="1" type="ORF">W97_08874</name>
</gene>
<dbReference type="AlphaFoldDB" id="R7Z6J6"/>
<evidence type="ECO:0000313" key="2">
    <source>
        <dbReference type="Proteomes" id="UP000016924"/>
    </source>
</evidence>
<keyword evidence="2" id="KW-1185">Reference proteome</keyword>
<dbReference type="HOGENOM" id="CLU_2542488_0_0_1"/>
<dbReference type="EMBL" id="JH767619">
    <property type="protein sequence ID" value="EON69614.1"/>
    <property type="molecule type" value="Genomic_DNA"/>
</dbReference>
<evidence type="ECO:0000313" key="1">
    <source>
        <dbReference type="EMBL" id="EON69614.1"/>
    </source>
</evidence>
<accession>R7Z6J6</accession>
<proteinExistence type="predicted"/>
<reference evidence="2" key="1">
    <citation type="submission" date="2012-06" db="EMBL/GenBank/DDBJ databases">
        <title>The genome sequence of Coniosporium apollinis CBS 100218.</title>
        <authorList>
            <consortium name="The Broad Institute Genome Sequencing Platform"/>
            <person name="Cuomo C."/>
            <person name="Gorbushina A."/>
            <person name="Noack S."/>
            <person name="Walker B."/>
            <person name="Young S.K."/>
            <person name="Zeng Q."/>
            <person name="Gargeya S."/>
            <person name="Fitzgerald M."/>
            <person name="Haas B."/>
            <person name="Abouelleil A."/>
            <person name="Alvarado L."/>
            <person name="Arachchi H.M."/>
            <person name="Berlin A.M."/>
            <person name="Chapman S.B."/>
            <person name="Goldberg J."/>
            <person name="Griggs A."/>
            <person name="Gujja S."/>
            <person name="Hansen M."/>
            <person name="Howarth C."/>
            <person name="Imamovic A."/>
            <person name="Larimer J."/>
            <person name="McCowan C."/>
            <person name="Montmayeur A."/>
            <person name="Murphy C."/>
            <person name="Neiman D."/>
            <person name="Pearson M."/>
            <person name="Priest M."/>
            <person name="Roberts A."/>
            <person name="Saif S."/>
            <person name="Shea T."/>
            <person name="Sisk P."/>
            <person name="Sykes S."/>
            <person name="Wortman J."/>
            <person name="Nusbaum C."/>
            <person name="Birren B."/>
        </authorList>
    </citation>
    <scope>NUCLEOTIDE SEQUENCE [LARGE SCALE GENOMIC DNA]</scope>
    <source>
        <strain evidence="2">CBS 100218</strain>
    </source>
</reference>
<organism evidence="1 2">
    <name type="scientific">Coniosporium apollinis (strain CBS 100218)</name>
    <name type="common">Rock-inhabiting black yeast</name>
    <dbReference type="NCBI Taxonomy" id="1168221"/>
    <lineage>
        <taxon>Eukaryota</taxon>
        <taxon>Fungi</taxon>
        <taxon>Dikarya</taxon>
        <taxon>Ascomycota</taxon>
        <taxon>Pezizomycotina</taxon>
        <taxon>Dothideomycetes</taxon>
        <taxon>Dothideomycetes incertae sedis</taxon>
        <taxon>Coniosporium</taxon>
    </lineage>
</organism>
<dbReference type="Proteomes" id="UP000016924">
    <property type="component" value="Unassembled WGS sequence"/>
</dbReference>